<evidence type="ECO:0000313" key="2">
    <source>
        <dbReference type="EMBL" id="DBA01997.1"/>
    </source>
</evidence>
<dbReference type="Proteomes" id="UP001146120">
    <property type="component" value="Unassembled WGS sequence"/>
</dbReference>
<dbReference type="AlphaFoldDB" id="A0AAV2Z8L7"/>
<proteinExistence type="predicted"/>
<dbReference type="EMBL" id="DAKRPA010000037">
    <property type="protein sequence ID" value="DBA01997.1"/>
    <property type="molecule type" value="Genomic_DNA"/>
</dbReference>
<dbReference type="PANTHER" id="PTHR34415:SF1">
    <property type="entry name" value="INTEGRASE CATALYTIC DOMAIN-CONTAINING PROTEIN"/>
    <property type="match status" value="1"/>
</dbReference>
<sequence>MTKCLPKVVIASPRSNVCDVCVIYVNNFKKTPDASAKKRCLGSTVRQQRNLFGINAAHTKTNYGLLYTKRAGRKGSNEVVSMIDCFLFPGRVRVPSNRCLTIYADNCVGQNKNNYVVKYVLDGGAHRDVFPGSPPYFKYGRKENACDRGFALVRKRVSRKDCRTVAHLEEAVNDASENSTCINLEKADAFYDYKLVVNEPYKNVRLISKYQLFRATHSQPGRLECFENPAAPSTSMDLRRQFDGIVVSSERALKLWDDFERLEPPPISAEKVKDICEIVRKYVPSEFRDDPLYAAPTEARLRTRRPRSK</sequence>
<keyword evidence="3" id="KW-1185">Reference proteome</keyword>
<dbReference type="PANTHER" id="PTHR34415">
    <property type="entry name" value="INTEGRASE CATALYTIC DOMAIN-CONTAINING PROTEIN"/>
    <property type="match status" value="1"/>
</dbReference>
<organism evidence="2 3">
    <name type="scientific">Lagenidium giganteum</name>
    <dbReference type="NCBI Taxonomy" id="4803"/>
    <lineage>
        <taxon>Eukaryota</taxon>
        <taxon>Sar</taxon>
        <taxon>Stramenopiles</taxon>
        <taxon>Oomycota</taxon>
        <taxon>Peronosporomycetes</taxon>
        <taxon>Pythiales</taxon>
        <taxon>Pythiaceae</taxon>
    </lineage>
</organism>
<feature type="domain" description="DUF7869" evidence="1">
    <location>
        <begin position="93"/>
        <end position="222"/>
    </location>
</feature>
<dbReference type="InterPro" id="IPR057191">
    <property type="entry name" value="DUF7869"/>
</dbReference>
<accession>A0AAV2Z8L7</accession>
<reference evidence="2" key="2">
    <citation type="journal article" date="2023" name="Microbiol Resour">
        <title>Decontamination and Annotation of the Draft Genome Sequence of the Oomycete Lagenidium giganteum ARSEF 373.</title>
        <authorList>
            <person name="Morgan W.R."/>
            <person name="Tartar A."/>
        </authorList>
    </citation>
    <scope>NUCLEOTIDE SEQUENCE</scope>
    <source>
        <strain evidence="2">ARSEF 373</strain>
    </source>
</reference>
<gene>
    <name evidence="2" type="ORF">N0F65_000244</name>
</gene>
<evidence type="ECO:0000313" key="3">
    <source>
        <dbReference type="Proteomes" id="UP001146120"/>
    </source>
</evidence>
<evidence type="ECO:0000259" key="1">
    <source>
        <dbReference type="Pfam" id="PF25273"/>
    </source>
</evidence>
<dbReference type="Pfam" id="PF25273">
    <property type="entry name" value="DUF7869"/>
    <property type="match status" value="1"/>
</dbReference>
<protein>
    <recommendedName>
        <fullName evidence="1">DUF7869 domain-containing protein</fullName>
    </recommendedName>
</protein>
<comment type="caution">
    <text evidence="2">The sequence shown here is derived from an EMBL/GenBank/DDBJ whole genome shotgun (WGS) entry which is preliminary data.</text>
</comment>
<reference evidence="2" key="1">
    <citation type="submission" date="2022-11" db="EMBL/GenBank/DDBJ databases">
        <authorList>
            <person name="Morgan W.R."/>
            <person name="Tartar A."/>
        </authorList>
    </citation>
    <scope>NUCLEOTIDE SEQUENCE</scope>
    <source>
        <strain evidence="2">ARSEF 373</strain>
    </source>
</reference>
<name>A0AAV2Z8L7_9STRA</name>